<dbReference type="RefSeq" id="WP_099308234.1">
    <property type="nucleotide sequence ID" value="NZ_PDVP01000017.1"/>
</dbReference>
<organism evidence="2 3">
    <name type="scientific">Zhengella mangrovi</name>
    <dbReference type="NCBI Taxonomy" id="1982044"/>
    <lineage>
        <taxon>Bacteria</taxon>
        <taxon>Pseudomonadati</taxon>
        <taxon>Pseudomonadota</taxon>
        <taxon>Alphaproteobacteria</taxon>
        <taxon>Hyphomicrobiales</taxon>
        <taxon>Notoacmeibacteraceae</taxon>
        <taxon>Zhengella</taxon>
    </lineage>
</organism>
<sequence length="190" mass="20909">MNHSRRMILKLLGLPVLLLALTGIYLAGLQLTGNFYEVLPGQLYRAAQVTPDSLARYHRDYGIKTVINLRGAKPGSAWYDGEIRESKALGIRHVDFAMQAKRELTDEQARALVALMRDAPKPILLHCKSGSDRTGLASALYLGAIAGATESHAEGQLSLRFGHVGIPFLSPTFAMDESWERLESWLGYAS</sequence>
<comment type="caution">
    <text evidence="2">The sequence shown here is derived from an EMBL/GenBank/DDBJ whole genome shotgun (WGS) entry which is preliminary data.</text>
</comment>
<protein>
    <submittedName>
        <fullName evidence="2">Protein tyrosine phosphatase</fullName>
    </submittedName>
</protein>
<accession>A0A2G1QIC8</accession>
<dbReference type="EMBL" id="PDVP01000017">
    <property type="protein sequence ID" value="PHP65276.1"/>
    <property type="molecule type" value="Genomic_DNA"/>
</dbReference>
<dbReference type="OrthoDB" id="9814896at2"/>
<reference evidence="2 3" key="1">
    <citation type="submission" date="2017-10" db="EMBL/GenBank/DDBJ databases">
        <title>Sedimentibacterium mangrovi gen. nov., sp. nov., a novel member of family Phyllobacteriacea isolated from mangrove sediment.</title>
        <authorList>
            <person name="Liao H."/>
            <person name="Tian Y."/>
        </authorList>
    </citation>
    <scope>NUCLEOTIDE SEQUENCE [LARGE SCALE GENOMIC DNA]</scope>
    <source>
        <strain evidence="2 3">X9-2-2</strain>
    </source>
</reference>
<evidence type="ECO:0000259" key="1">
    <source>
        <dbReference type="Pfam" id="PF22741"/>
    </source>
</evidence>
<dbReference type="PROSITE" id="PS00383">
    <property type="entry name" value="TYR_PHOSPHATASE_1"/>
    <property type="match status" value="1"/>
</dbReference>
<keyword evidence="3" id="KW-1185">Reference proteome</keyword>
<dbReference type="InterPro" id="IPR016130">
    <property type="entry name" value="Tyr_Pase_AS"/>
</dbReference>
<evidence type="ECO:0000313" key="3">
    <source>
        <dbReference type="Proteomes" id="UP000221168"/>
    </source>
</evidence>
<feature type="domain" description="DSP-PTPase phosphatase fused to NAD+ Kinase" evidence="1">
    <location>
        <begin position="42"/>
        <end position="146"/>
    </location>
</feature>
<dbReference type="InterPro" id="IPR055214">
    <property type="entry name" value="PTP-NADK"/>
</dbReference>
<dbReference type="Pfam" id="PF22741">
    <property type="entry name" value="PTP-NADK"/>
    <property type="match status" value="1"/>
</dbReference>
<proteinExistence type="predicted"/>
<dbReference type="AlphaFoldDB" id="A0A2G1QIC8"/>
<dbReference type="Gene3D" id="3.90.190.10">
    <property type="entry name" value="Protein tyrosine phosphatase superfamily"/>
    <property type="match status" value="1"/>
</dbReference>
<evidence type="ECO:0000313" key="2">
    <source>
        <dbReference type="EMBL" id="PHP65276.1"/>
    </source>
</evidence>
<dbReference type="SUPFAM" id="SSF52799">
    <property type="entry name" value="(Phosphotyrosine protein) phosphatases II"/>
    <property type="match status" value="1"/>
</dbReference>
<dbReference type="InterPro" id="IPR029021">
    <property type="entry name" value="Prot-tyrosine_phosphatase-like"/>
</dbReference>
<name>A0A2G1QIC8_9HYPH</name>
<gene>
    <name evidence="2" type="ORF">CSC94_20160</name>
</gene>
<dbReference type="CDD" id="cd14529">
    <property type="entry name" value="TpbA-like"/>
    <property type="match status" value="1"/>
</dbReference>
<dbReference type="Proteomes" id="UP000221168">
    <property type="component" value="Unassembled WGS sequence"/>
</dbReference>